<feature type="domain" description="Multidrug resistance protein MdtA-like barrel-sandwich hybrid" evidence="4">
    <location>
        <begin position="94"/>
        <end position="289"/>
    </location>
</feature>
<keyword evidence="3" id="KW-0472">Membrane</keyword>
<dbReference type="PANTHER" id="PTHR30386">
    <property type="entry name" value="MEMBRANE FUSION SUBUNIT OF EMRAB-TOLC MULTIDRUG EFFLUX PUMP"/>
    <property type="match status" value="1"/>
</dbReference>
<keyword evidence="3" id="KW-1133">Transmembrane helix</keyword>
<dbReference type="RefSeq" id="WP_209737583.1">
    <property type="nucleotide sequence ID" value="NZ_CP072611.1"/>
</dbReference>
<dbReference type="EMBL" id="JBHUIJ010000009">
    <property type="protein sequence ID" value="MFD2237469.1"/>
    <property type="molecule type" value="Genomic_DNA"/>
</dbReference>
<feature type="coiled-coil region" evidence="1">
    <location>
        <begin position="227"/>
        <end position="254"/>
    </location>
</feature>
<organism evidence="5 6">
    <name type="scientific">Aureimonas populi</name>
    <dbReference type="NCBI Taxonomy" id="1701758"/>
    <lineage>
        <taxon>Bacteria</taxon>
        <taxon>Pseudomonadati</taxon>
        <taxon>Pseudomonadota</taxon>
        <taxon>Alphaproteobacteria</taxon>
        <taxon>Hyphomicrobiales</taxon>
        <taxon>Aurantimonadaceae</taxon>
        <taxon>Aureimonas</taxon>
    </lineage>
</organism>
<keyword evidence="3" id="KW-0812">Transmembrane</keyword>
<comment type="caution">
    <text evidence="5">The sequence shown here is derived from an EMBL/GenBank/DDBJ whole genome shotgun (WGS) entry which is preliminary data.</text>
</comment>
<protein>
    <submittedName>
        <fullName evidence="5">HlyD family secretion protein</fullName>
    </submittedName>
</protein>
<proteinExistence type="predicted"/>
<sequence>MLDDVSERGRSAGSHDTLRDEAREGSPGPAPSARGDAPPPAQAPSRHSGTLKKGFGLAMLLAALSAGAWYGHGWWTDGRFLVSTDDAYIASDMAIVTPKITGYVASVPVVENQVVKANDPLVEIDPLDYRLQLDAANARIETQRLAVASIEAQRAAAVQQVAQARADRQSASSVVDQAQLDRERAEALSQSGAGARAPLDAARAAEAQARAKLAGADAAIGAAEASVTVLEAQAKQAQALIKELELSRDMAARDLSFTTLRAPYDGVVGNLSVQTGDLVSPSRQLAAVVPLNASYINANFKETQLHEIAVGETVRIEADAIPGLEVSGTVVSLSPASGSVFSLLPPENATGNFTKIVQRVPVRIAIDAPADIATQLRPGLSVTVAVDTRTAPAAGGIDLSAARRP</sequence>
<evidence type="ECO:0000256" key="2">
    <source>
        <dbReference type="SAM" id="MobiDB-lite"/>
    </source>
</evidence>
<keyword evidence="1" id="KW-0175">Coiled coil</keyword>
<feature type="compositionally biased region" description="Basic and acidic residues" evidence="2">
    <location>
        <begin position="1"/>
        <end position="10"/>
    </location>
</feature>
<dbReference type="InterPro" id="IPR058625">
    <property type="entry name" value="MdtA-like_BSH"/>
</dbReference>
<dbReference type="PANTHER" id="PTHR30386:SF24">
    <property type="entry name" value="MULTIDRUG RESISTANCE EFFLUX PUMP"/>
    <property type="match status" value="1"/>
</dbReference>
<feature type="transmembrane region" description="Helical" evidence="3">
    <location>
        <begin position="55"/>
        <end position="75"/>
    </location>
</feature>
<evidence type="ECO:0000313" key="5">
    <source>
        <dbReference type="EMBL" id="MFD2237469.1"/>
    </source>
</evidence>
<dbReference type="Gene3D" id="1.10.287.470">
    <property type="entry name" value="Helix hairpin bin"/>
    <property type="match status" value="1"/>
</dbReference>
<dbReference type="Gene3D" id="2.40.50.100">
    <property type="match status" value="1"/>
</dbReference>
<evidence type="ECO:0000256" key="1">
    <source>
        <dbReference type="SAM" id="Coils"/>
    </source>
</evidence>
<evidence type="ECO:0000313" key="6">
    <source>
        <dbReference type="Proteomes" id="UP001597371"/>
    </source>
</evidence>
<dbReference type="SUPFAM" id="SSF111369">
    <property type="entry name" value="HlyD-like secretion proteins"/>
    <property type="match status" value="2"/>
</dbReference>
<name>A0ABW5CJR5_9HYPH</name>
<feature type="coiled-coil region" evidence="1">
    <location>
        <begin position="133"/>
        <end position="167"/>
    </location>
</feature>
<gene>
    <name evidence="5" type="ORF">ACFSKQ_08315</name>
</gene>
<reference evidence="6" key="1">
    <citation type="journal article" date="2019" name="Int. J. Syst. Evol. Microbiol.">
        <title>The Global Catalogue of Microorganisms (GCM) 10K type strain sequencing project: providing services to taxonomists for standard genome sequencing and annotation.</title>
        <authorList>
            <consortium name="The Broad Institute Genomics Platform"/>
            <consortium name="The Broad Institute Genome Sequencing Center for Infectious Disease"/>
            <person name="Wu L."/>
            <person name="Ma J."/>
        </authorList>
    </citation>
    <scope>NUCLEOTIDE SEQUENCE [LARGE SCALE GENOMIC DNA]</scope>
    <source>
        <strain evidence="6">ZS-35-S2</strain>
    </source>
</reference>
<keyword evidence="6" id="KW-1185">Reference proteome</keyword>
<dbReference type="Proteomes" id="UP001597371">
    <property type="component" value="Unassembled WGS sequence"/>
</dbReference>
<accession>A0ABW5CJR5</accession>
<dbReference type="Pfam" id="PF25917">
    <property type="entry name" value="BSH_RND"/>
    <property type="match status" value="1"/>
</dbReference>
<feature type="region of interest" description="Disordered" evidence="2">
    <location>
        <begin position="1"/>
        <end position="48"/>
    </location>
</feature>
<dbReference type="Gene3D" id="2.40.30.170">
    <property type="match status" value="1"/>
</dbReference>
<evidence type="ECO:0000256" key="3">
    <source>
        <dbReference type="SAM" id="Phobius"/>
    </source>
</evidence>
<dbReference type="InterPro" id="IPR050739">
    <property type="entry name" value="MFP"/>
</dbReference>
<evidence type="ECO:0000259" key="4">
    <source>
        <dbReference type="Pfam" id="PF25917"/>
    </source>
</evidence>